<name>A0A370WUE9_9GAMM</name>
<comment type="caution">
    <text evidence="1">The sequence shown here is derived from an EMBL/GenBank/DDBJ whole genome shotgun (WGS) entry which is preliminary data.</text>
</comment>
<sequence>MIALRMIDSKNVVVEVQRRHLWMVNFIGDWDTLICAGVNEVGVIWTIACPELSIAMYRLRSSRFRRRRKRIFHVYAARAFPACPRINANDIRHHSLTIGLDFCLGMFLAS</sequence>
<dbReference type="AlphaFoldDB" id="A0A370WUE9"/>
<reference evidence="1 2" key="1">
    <citation type="submission" date="2018-07" db="EMBL/GenBank/DDBJ databases">
        <title>Dyella monticola sp. nov. and Dyella psychrodurans sp. nov. isolated from monsoon evergreen broad-leaved forest soil of Dinghu Mountain, China.</title>
        <authorList>
            <person name="Gao Z."/>
            <person name="Qiu L."/>
        </authorList>
    </citation>
    <scope>NUCLEOTIDE SEQUENCE [LARGE SCALE GENOMIC DNA]</scope>
    <source>
        <strain evidence="1 2">4G-K06</strain>
    </source>
</reference>
<accession>A0A370WUE9</accession>
<dbReference type="EMBL" id="QRBE01000011">
    <property type="protein sequence ID" value="RDS79681.1"/>
    <property type="molecule type" value="Genomic_DNA"/>
</dbReference>
<organism evidence="1 2">
    <name type="scientific">Dyella monticola</name>
    <dbReference type="NCBI Taxonomy" id="1927958"/>
    <lineage>
        <taxon>Bacteria</taxon>
        <taxon>Pseudomonadati</taxon>
        <taxon>Pseudomonadota</taxon>
        <taxon>Gammaproteobacteria</taxon>
        <taxon>Lysobacterales</taxon>
        <taxon>Rhodanobacteraceae</taxon>
        <taxon>Dyella</taxon>
    </lineage>
</organism>
<gene>
    <name evidence="1" type="ORF">DWU98_16580</name>
</gene>
<evidence type="ECO:0000313" key="2">
    <source>
        <dbReference type="Proteomes" id="UP000254258"/>
    </source>
</evidence>
<proteinExistence type="predicted"/>
<dbReference type="Proteomes" id="UP000254258">
    <property type="component" value="Unassembled WGS sequence"/>
</dbReference>
<keyword evidence="2" id="KW-1185">Reference proteome</keyword>
<protein>
    <submittedName>
        <fullName evidence="1">Uncharacterized protein</fullName>
    </submittedName>
</protein>
<evidence type="ECO:0000313" key="1">
    <source>
        <dbReference type="EMBL" id="RDS79681.1"/>
    </source>
</evidence>